<proteinExistence type="predicted"/>
<feature type="domain" description="Peptidoglycan binding-like" evidence="5">
    <location>
        <begin position="139"/>
        <end position="186"/>
    </location>
</feature>
<keyword evidence="4" id="KW-0812">Transmembrane</keyword>
<accession>A0A1H7L0F5</accession>
<dbReference type="SUPFAM" id="SSF47090">
    <property type="entry name" value="PGBD-like"/>
    <property type="match status" value="1"/>
</dbReference>
<keyword evidence="2" id="KW-0175">Coiled coil</keyword>
<dbReference type="PANTHER" id="PTHR32347:SF29">
    <property type="entry name" value="UPF0194 MEMBRANE PROTEIN YBHG"/>
    <property type="match status" value="1"/>
</dbReference>
<evidence type="ECO:0000256" key="3">
    <source>
        <dbReference type="SAM" id="MobiDB-lite"/>
    </source>
</evidence>
<comment type="subcellular location">
    <subcellularLocation>
        <location evidence="1">Cell envelope</location>
    </subcellularLocation>
</comment>
<evidence type="ECO:0000313" key="6">
    <source>
        <dbReference type="EMBL" id="SEK92472.1"/>
    </source>
</evidence>
<keyword evidence="4" id="KW-1133">Transmembrane helix</keyword>
<dbReference type="STRING" id="235985.SAMN05414137_104286"/>
<feature type="region of interest" description="Disordered" evidence="3">
    <location>
        <begin position="268"/>
        <end position="298"/>
    </location>
</feature>
<dbReference type="GO" id="GO:0030313">
    <property type="term" value="C:cell envelope"/>
    <property type="evidence" value="ECO:0007669"/>
    <property type="project" value="UniProtKB-SubCell"/>
</dbReference>
<dbReference type="AlphaFoldDB" id="A0A1H7L0F5"/>
<dbReference type="Proteomes" id="UP000183015">
    <property type="component" value="Unassembled WGS sequence"/>
</dbReference>
<evidence type="ECO:0000256" key="2">
    <source>
        <dbReference type="ARBA" id="ARBA00023054"/>
    </source>
</evidence>
<keyword evidence="4" id="KW-0472">Membrane</keyword>
<dbReference type="eggNOG" id="COG3409">
    <property type="taxonomic scope" value="Bacteria"/>
</dbReference>
<dbReference type="InterPro" id="IPR002477">
    <property type="entry name" value="Peptidoglycan-bd-like"/>
</dbReference>
<evidence type="ECO:0000256" key="4">
    <source>
        <dbReference type="SAM" id="Phobius"/>
    </source>
</evidence>
<dbReference type="InterPro" id="IPR036365">
    <property type="entry name" value="PGBD-like_sf"/>
</dbReference>
<reference evidence="7" key="1">
    <citation type="submission" date="2016-10" db="EMBL/GenBank/DDBJ databases">
        <authorList>
            <person name="Varghese N."/>
        </authorList>
    </citation>
    <scope>NUCLEOTIDE SEQUENCE [LARGE SCALE GENOMIC DNA]</scope>
    <source>
        <strain evidence="7">DSM 45096 / BCRC 16803 / CGMCC 4.1857 / CIP 109030 / JCM 12277 / KCTC 19219 / NBRC 100920 / 33214</strain>
    </source>
</reference>
<organism evidence="6 7">
    <name type="scientific">Streptacidiphilus jiangxiensis</name>
    <dbReference type="NCBI Taxonomy" id="235985"/>
    <lineage>
        <taxon>Bacteria</taxon>
        <taxon>Bacillati</taxon>
        <taxon>Actinomycetota</taxon>
        <taxon>Actinomycetes</taxon>
        <taxon>Kitasatosporales</taxon>
        <taxon>Streptomycetaceae</taxon>
        <taxon>Streptacidiphilus</taxon>
    </lineage>
</organism>
<evidence type="ECO:0000256" key="1">
    <source>
        <dbReference type="ARBA" id="ARBA00004196"/>
    </source>
</evidence>
<evidence type="ECO:0000259" key="5">
    <source>
        <dbReference type="Pfam" id="PF01471"/>
    </source>
</evidence>
<dbReference type="Pfam" id="PF01471">
    <property type="entry name" value="PG_binding_1"/>
    <property type="match status" value="1"/>
</dbReference>
<feature type="transmembrane region" description="Helical" evidence="4">
    <location>
        <begin position="23"/>
        <end position="44"/>
    </location>
</feature>
<dbReference type="InterPro" id="IPR036366">
    <property type="entry name" value="PGBDSf"/>
</dbReference>
<name>A0A1H7L0F5_STRJI</name>
<feature type="compositionally biased region" description="Gly residues" evidence="3">
    <location>
        <begin position="268"/>
        <end position="289"/>
    </location>
</feature>
<dbReference type="PANTHER" id="PTHR32347">
    <property type="entry name" value="EFFLUX SYSTEM COMPONENT YKNX-RELATED"/>
    <property type="match status" value="1"/>
</dbReference>
<dbReference type="EMBL" id="FOAZ01000004">
    <property type="protein sequence ID" value="SEK92472.1"/>
    <property type="molecule type" value="Genomic_DNA"/>
</dbReference>
<dbReference type="RefSeq" id="WP_042441629.1">
    <property type="nucleotide sequence ID" value="NZ_BBPN01000001.1"/>
</dbReference>
<keyword evidence="7" id="KW-1185">Reference proteome</keyword>
<dbReference type="OrthoDB" id="3268648at2"/>
<protein>
    <submittedName>
        <fullName evidence="6">Multidrug efflux pump subunit AcrA (Membrane-fusion protein)</fullName>
    </submittedName>
</protein>
<sequence>MTEVETPPVTVVEEEERHRGRRIAVGALVLVLCCGATAGGVLAWRGRSAAPAAAPAHLVTAPVTRADLRQYQQIDGTLGYADSYDVPAAPGGGTLTWLPSVGDRISEGSRVYEVDGLPVPLVYGSVPLWRTLEVGVDDGPDVRELKRALRALGYGPDLADDDHYSQATADAVGQWQSDLGRPQTGTLAPGQVVVEPGQVRVTGVRAVLGAPATGVLLSLSSTRRLVTVPLPVDQQQLARAGAAVTVALPGGATVTGHIADVGTVASTGGSGAAGGANGPTGASGSGGTDPGSTAASGSVQGATLPVHITLDQPNAAGSLDGAPVTVSFTSEVHTGVLTVPVSALLALAGGGYAVERVGSGGTTTLLPVTLGMFAQGRVEVSGPGLTPGLPVEVPSS</sequence>
<dbReference type="InterPro" id="IPR050465">
    <property type="entry name" value="UPF0194_transport"/>
</dbReference>
<gene>
    <name evidence="6" type="ORF">SAMN05414137_104286</name>
</gene>
<dbReference type="Gene3D" id="1.10.101.10">
    <property type="entry name" value="PGBD-like superfamily/PGBD"/>
    <property type="match status" value="1"/>
</dbReference>
<evidence type="ECO:0000313" key="7">
    <source>
        <dbReference type="Proteomes" id="UP000183015"/>
    </source>
</evidence>